<dbReference type="SUPFAM" id="SSF81442">
    <property type="entry name" value="Cytochrome c oxidase subunit I-like"/>
    <property type="match status" value="1"/>
</dbReference>
<organism evidence="15">
    <name type="scientific">Pegea confoederata</name>
    <dbReference type="NCBI Taxonomy" id="942563"/>
    <lineage>
        <taxon>Eukaryota</taxon>
        <taxon>Metazoa</taxon>
        <taxon>Chordata</taxon>
        <taxon>Tunicata</taxon>
        <taxon>Thaliacea</taxon>
        <taxon>Salpida</taxon>
        <taxon>Salpidae</taxon>
        <taxon>Pegea</taxon>
    </lineage>
</organism>
<feature type="transmembrane region" description="Helical" evidence="13">
    <location>
        <begin position="331"/>
        <end position="351"/>
    </location>
</feature>
<feature type="transmembrane region" description="Helical" evidence="13">
    <location>
        <begin position="265"/>
        <end position="283"/>
    </location>
</feature>
<evidence type="ECO:0000256" key="7">
    <source>
        <dbReference type="ARBA" id="ARBA00022692"/>
    </source>
</evidence>
<sequence length="495" mass="54709">MKFVTATNHKYIAVSYFLFGITAGMVGTSMSVYIRFCLTNSGSKLVTPDMYNFLVTSHGLIMIFFFLMPVLIGGFGNYLLPLYLQVPDMAMPRLNNMSFWLLPPSMGFFLMSLTCSISPGCGWTIYPPLSSWVGSAGFGVDYLILSLHLAGISSIMGSINFLVTIFDSSEQGKSNLFPSAMAVTSLLLVLSLPVLAGCITMLLLDRNFNTTFFDPVGGGDPVLFQHLFWFFGHPEVYVLILPGMGIISNMMTYSSGYRMEAYGSMFYALWGIGIMGFIVWAHHMFTAGMDSDTRAYFTSATLVIAVPTGIKAFTWLMAYVQGPKQVTVSTLWSMGFLFLFSLGGLTGVALANSSLDLVLHDTYYVVAHFHYVLSMGAVFSVLGGFLFYSPVMFGTKPGTEFSFAQFFCFFVGVNLTFFPQHFLGVMGMPRRYCDYVEGFTAYHVLSSVGSLISVFGLCMYFFIIIDSYDRGTSTMVSLHTYEDTVIKISPHGIES</sequence>
<dbReference type="GO" id="GO:0020037">
    <property type="term" value="F:heme binding"/>
    <property type="evidence" value="ECO:0007669"/>
    <property type="project" value="InterPro"/>
</dbReference>
<feature type="domain" description="Cytochrome oxidase subunit I profile" evidence="14">
    <location>
        <begin position="1"/>
        <end position="495"/>
    </location>
</feature>
<dbReference type="InterPro" id="IPR023616">
    <property type="entry name" value="Cyt_c_oxase-like_su1_dom"/>
</dbReference>
<evidence type="ECO:0000256" key="1">
    <source>
        <dbReference type="ARBA" id="ARBA00001971"/>
    </source>
</evidence>
<dbReference type="GO" id="GO:0005743">
    <property type="term" value="C:mitochondrial inner membrane"/>
    <property type="evidence" value="ECO:0007669"/>
    <property type="project" value="UniProtKB-SubCell"/>
</dbReference>
<feature type="transmembrane region" description="Helical" evidence="13">
    <location>
        <begin position="442"/>
        <end position="465"/>
    </location>
</feature>
<keyword evidence="12" id="KW-0249">Electron transport</keyword>
<dbReference type="PRINTS" id="PR01165">
    <property type="entry name" value="CYCOXIDASEI"/>
</dbReference>
<proteinExistence type="inferred from homology"/>
<evidence type="ECO:0000256" key="9">
    <source>
        <dbReference type="ARBA" id="ARBA00023008"/>
    </source>
</evidence>
<keyword evidence="9 12" id="KW-0186">Copper</keyword>
<dbReference type="PANTHER" id="PTHR10422:SF18">
    <property type="entry name" value="CYTOCHROME C OXIDASE SUBUNIT 1"/>
    <property type="match status" value="1"/>
</dbReference>
<dbReference type="Pfam" id="PF00115">
    <property type="entry name" value="COX1"/>
    <property type="match status" value="1"/>
</dbReference>
<dbReference type="InterPro" id="IPR000883">
    <property type="entry name" value="Cyt_C_Oxase_1"/>
</dbReference>
<dbReference type="EMBL" id="LC590032">
    <property type="protein sequence ID" value="BCM73308.1"/>
    <property type="molecule type" value="Genomic_DNA"/>
</dbReference>
<keyword evidence="12" id="KW-0479">Metal-binding</keyword>
<dbReference type="GO" id="GO:0004129">
    <property type="term" value="F:cytochrome-c oxidase activity"/>
    <property type="evidence" value="ECO:0007669"/>
    <property type="project" value="UniProtKB-EC"/>
</dbReference>
<evidence type="ECO:0000256" key="8">
    <source>
        <dbReference type="ARBA" id="ARBA00022989"/>
    </source>
</evidence>
<evidence type="ECO:0000256" key="6">
    <source>
        <dbReference type="ARBA" id="ARBA00015947"/>
    </source>
</evidence>
<feature type="transmembrane region" description="Helical" evidence="13">
    <location>
        <begin position="145"/>
        <end position="166"/>
    </location>
</feature>
<keyword evidence="12" id="KW-0679">Respiratory chain</keyword>
<comment type="catalytic activity">
    <reaction evidence="12">
        <text>4 Fe(II)-[cytochrome c] + O2 + 8 H(+)(in) = 4 Fe(III)-[cytochrome c] + 2 H2O + 4 H(+)(out)</text>
        <dbReference type="Rhea" id="RHEA:11436"/>
        <dbReference type="Rhea" id="RHEA-COMP:10350"/>
        <dbReference type="Rhea" id="RHEA-COMP:14399"/>
        <dbReference type="ChEBI" id="CHEBI:15377"/>
        <dbReference type="ChEBI" id="CHEBI:15378"/>
        <dbReference type="ChEBI" id="CHEBI:15379"/>
        <dbReference type="ChEBI" id="CHEBI:29033"/>
        <dbReference type="ChEBI" id="CHEBI:29034"/>
        <dbReference type="EC" id="7.1.1.9"/>
    </reaction>
</comment>
<keyword evidence="12" id="KW-0813">Transport</keyword>
<geneLocation type="mitochondrion" evidence="15"/>
<evidence type="ECO:0000256" key="3">
    <source>
        <dbReference type="ARBA" id="ARBA00004673"/>
    </source>
</evidence>
<keyword evidence="8 13" id="KW-1133">Transmembrane helix</keyword>
<protein>
    <recommendedName>
        <fullName evidence="6 12">Cytochrome c oxidase subunit 1</fullName>
        <ecNumber evidence="5 12">7.1.1.9</ecNumber>
    </recommendedName>
</protein>
<evidence type="ECO:0000259" key="14">
    <source>
        <dbReference type="PROSITE" id="PS50855"/>
    </source>
</evidence>
<gene>
    <name evidence="15" type="primary">cox1</name>
</gene>
<feature type="transmembrane region" description="Helical" evidence="13">
    <location>
        <begin position="236"/>
        <end position="253"/>
    </location>
</feature>
<feature type="transmembrane region" description="Helical" evidence="13">
    <location>
        <begin position="371"/>
        <end position="391"/>
    </location>
</feature>
<evidence type="ECO:0000256" key="12">
    <source>
        <dbReference type="RuleBase" id="RU000369"/>
    </source>
</evidence>
<feature type="transmembrane region" description="Helical" evidence="13">
    <location>
        <begin position="12"/>
        <end position="34"/>
    </location>
</feature>
<evidence type="ECO:0000256" key="11">
    <source>
        <dbReference type="ARBA" id="ARBA00023136"/>
    </source>
</evidence>
<dbReference type="PROSITE" id="PS00077">
    <property type="entry name" value="COX1_CUB"/>
    <property type="match status" value="1"/>
</dbReference>
<comment type="cofactor">
    <cofactor evidence="1">
        <name>heme</name>
        <dbReference type="ChEBI" id="CHEBI:30413"/>
    </cofactor>
</comment>
<feature type="transmembrane region" description="Helical" evidence="13">
    <location>
        <begin position="101"/>
        <end position="125"/>
    </location>
</feature>
<evidence type="ECO:0000256" key="5">
    <source>
        <dbReference type="ARBA" id="ARBA00012949"/>
    </source>
</evidence>
<keyword evidence="12" id="KW-0349">Heme</keyword>
<feature type="transmembrane region" description="Helical" evidence="13">
    <location>
        <begin position="54"/>
        <end position="80"/>
    </location>
</feature>
<comment type="function">
    <text evidence="12">Component of the cytochrome c oxidase, the last enzyme in the mitochondrial electron transport chain which drives oxidative phosphorylation. The respiratory chain contains 3 multisubunit complexes succinate dehydrogenase (complex II, CII), ubiquinol-cytochrome c oxidoreductase (cytochrome b-c1 complex, complex III, CIII) and cytochrome c oxidase (complex IV, CIV), that cooperate to transfer electrons derived from NADH and succinate to molecular oxygen, creating an electrochemical gradient over the inner membrane that drives transmembrane transport and the ATP synthase. Cytochrome c oxidase is the component of the respiratory chain that catalyzes the reduction of oxygen to water. Electrons originating from reduced cytochrome c in the intermembrane space (IMS) are transferred via the dinuclear copper A center (CU(A)) of subunit 2 and heme A of subunit 1 to the active site in subunit 1, a binuclear center (BNC) formed by heme A3 and copper B (CU(B)). The BNC reduces molecular oxygen to 2 water molecules using 4 electrons from cytochrome c in the IMS and 4 protons from the mitochondrial matrix.</text>
</comment>
<name>A0AA86IMV4_9UROC</name>
<keyword evidence="12" id="KW-0999">Mitochondrion inner membrane</keyword>
<reference evidence="15" key="1">
    <citation type="submission" date="2020-10" db="EMBL/GenBank/DDBJ databases">
        <title>Nuclear ribosomal and mitochondrial DNA copy number and intra-individual variation in the tunicate zooplankton salps.</title>
        <authorList>
            <person name="Goodall-Copestake W.P."/>
        </authorList>
    </citation>
    <scope>NUCLEOTIDE SEQUENCE</scope>
    <source>
        <strain evidence="15">E57_Pc1</strain>
        <tissue evidence="15">Muscle</tissue>
    </source>
</reference>
<dbReference type="GO" id="GO:0006123">
    <property type="term" value="P:mitochondrial electron transport, cytochrome c to oxygen"/>
    <property type="evidence" value="ECO:0007669"/>
    <property type="project" value="TreeGrafter"/>
</dbReference>
<feature type="transmembrane region" description="Helical" evidence="13">
    <location>
        <begin position="178"/>
        <end position="204"/>
    </location>
</feature>
<dbReference type="GO" id="GO:0046872">
    <property type="term" value="F:metal ion binding"/>
    <property type="evidence" value="ECO:0007669"/>
    <property type="project" value="UniProtKB-KW"/>
</dbReference>
<evidence type="ECO:0000256" key="13">
    <source>
        <dbReference type="SAM" id="Phobius"/>
    </source>
</evidence>
<keyword evidence="11 12" id="KW-0472">Membrane</keyword>
<keyword evidence="10" id="KW-0915">Sodium</keyword>
<keyword evidence="7 12" id="KW-0812">Transmembrane</keyword>
<dbReference type="PANTHER" id="PTHR10422">
    <property type="entry name" value="CYTOCHROME C OXIDASE SUBUNIT 1"/>
    <property type="match status" value="1"/>
</dbReference>
<comment type="similarity">
    <text evidence="4 12">Belongs to the heme-copper respiratory oxidase family.</text>
</comment>
<evidence type="ECO:0000256" key="4">
    <source>
        <dbReference type="ARBA" id="ARBA00009578"/>
    </source>
</evidence>
<comment type="pathway">
    <text evidence="3 12">Energy metabolism; oxidative phosphorylation.</text>
</comment>
<accession>A0AA86IMV4</accession>
<dbReference type="EC" id="7.1.1.9" evidence="5 12"/>
<evidence type="ECO:0000256" key="10">
    <source>
        <dbReference type="ARBA" id="ARBA00023053"/>
    </source>
</evidence>
<feature type="transmembrane region" description="Helical" evidence="13">
    <location>
        <begin position="403"/>
        <end position="422"/>
    </location>
</feature>
<keyword evidence="12" id="KW-0408">Iron</keyword>
<feature type="transmembrane region" description="Helical" evidence="13">
    <location>
        <begin position="295"/>
        <end position="319"/>
    </location>
</feature>
<dbReference type="InterPro" id="IPR023615">
    <property type="entry name" value="Cyt_c_Oxase_su1_BS"/>
</dbReference>
<dbReference type="GO" id="GO:0015990">
    <property type="term" value="P:electron transport coupled proton transport"/>
    <property type="evidence" value="ECO:0007669"/>
    <property type="project" value="TreeGrafter"/>
</dbReference>
<dbReference type="Gene3D" id="1.20.210.10">
    <property type="entry name" value="Cytochrome c oxidase-like, subunit I domain"/>
    <property type="match status" value="1"/>
</dbReference>
<keyword evidence="12 15" id="KW-0496">Mitochondrion</keyword>
<dbReference type="PROSITE" id="PS50855">
    <property type="entry name" value="COX1"/>
    <property type="match status" value="1"/>
</dbReference>
<evidence type="ECO:0000256" key="2">
    <source>
        <dbReference type="ARBA" id="ARBA00004141"/>
    </source>
</evidence>
<evidence type="ECO:0000313" key="15">
    <source>
        <dbReference type="EMBL" id="BCM73308.1"/>
    </source>
</evidence>
<comment type="subcellular location">
    <subcellularLocation>
        <location evidence="2">Membrane</location>
        <topology evidence="2">Multi-pass membrane protein</topology>
    </subcellularLocation>
    <subcellularLocation>
        <location evidence="12">Mitochondrion inner membrane</location>
        <topology evidence="12">Multi-pass membrane protein</topology>
    </subcellularLocation>
</comment>
<dbReference type="InterPro" id="IPR036927">
    <property type="entry name" value="Cyt_c_oxase-like_su1_sf"/>
</dbReference>
<dbReference type="AlphaFoldDB" id="A0AA86IMV4"/>